<reference evidence="3" key="1">
    <citation type="submission" date="2022-11" db="UniProtKB">
        <authorList>
            <consortium name="WormBaseParasite"/>
        </authorList>
    </citation>
    <scope>IDENTIFICATION</scope>
</reference>
<accession>A0A914PC83</accession>
<feature type="chain" id="PRO_5037041867" evidence="1">
    <location>
        <begin position="22"/>
        <end position="116"/>
    </location>
</feature>
<evidence type="ECO:0000256" key="1">
    <source>
        <dbReference type="SAM" id="SignalP"/>
    </source>
</evidence>
<evidence type="ECO:0000313" key="3">
    <source>
        <dbReference type="WBParaSite" id="PDA_v2.g12338.t1"/>
    </source>
</evidence>
<sequence>MRWKVAVFLCFVLFFGIEIYGSNVGNNTGDVNSDDNDGGGGSCDMQEFLNVTKTKKLSLEPYGNRSCLRIYDITTTTGVSSKFTECGCEPFIHGNKKYVPFKAWTENGPVVISVSL</sequence>
<proteinExistence type="predicted"/>
<keyword evidence="1" id="KW-0732">Signal</keyword>
<keyword evidence="2" id="KW-1185">Reference proteome</keyword>
<name>A0A914PC83_9BILA</name>
<organism evidence="2 3">
    <name type="scientific">Panagrolaimus davidi</name>
    <dbReference type="NCBI Taxonomy" id="227884"/>
    <lineage>
        <taxon>Eukaryota</taxon>
        <taxon>Metazoa</taxon>
        <taxon>Ecdysozoa</taxon>
        <taxon>Nematoda</taxon>
        <taxon>Chromadorea</taxon>
        <taxon>Rhabditida</taxon>
        <taxon>Tylenchina</taxon>
        <taxon>Panagrolaimomorpha</taxon>
        <taxon>Panagrolaimoidea</taxon>
        <taxon>Panagrolaimidae</taxon>
        <taxon>Panagrolaimus</taxon>
    </lineage>
</organism>
<evidence type="ECO:0000313" key="2">
    <source>
        <dbReference type="Proteomes" id="UP000887578"/>
    </source>
</evidence>
<feature type="signal peptide" evidence="1">
    <location>
        <begin position="1"/>
        <end position="21"/>
    </location>
</feature>
<dbReference type="AlphaFoldDB" id="A0A914PC83"/>
<protein>
    <submittedName>
        <fullName evidence="3">Uncharacterized protein</fullName>
    </submittedName>
</protein>
<dbReference type="WBParaSite" id="PDA_v2.g12338.t1">
    <property type="protein sequence ID" value="PDA_v2.g12338.t1"/>
    <property type="gene ID" value="PDA_v2.g12338"/>
</dbReference>
<dbReference type="Proteomes" id="UP000887578">
    <property type="component" value="Unplaced"/>
</dbReference>